<feature type="region of interest" description="Disordered" evidence="1">
    <location>
        <begin position="68"/>
        <end position="91"/>
    </location>
</feature>
<name>A0ABR0PCL1_GOSAR</name>
<reference evidence="2 3" key="1">
    <citation type="submission" date="2023-03" db="EMBL/GenBank/DDBJ databases">
        <title>WGS of Gossypium arboreum.</title>
        <authorList>
            <person name="Yu D."/>
        </authorList>
    </citation>
    <scope>NUCLEOTIDE SEQUENCE [LARGE SCALE GENOMIC DNA]</scope>
    <source>
        <tissue evidence="2">Leaf</tissue>
    </source>
</reference>
<sequence>MKSTFGVADDTNKGKERAMKDVRDMGLDVVEVLLDDPKVGVVDIGSGMDVGCRSTGLNKKIQSMYEIQTSKERKKRDRALHKEKAKESRKEDERIVNVSLSDSDISNRMRVILREANNTQAIEKKLGFSVHGNEEDVIKEIMRAEMQ</sequence>
<dbReference type="Proteomes" id="UP001358586">
    <property type="component" value="Chromosome 7"/>
</dbReference>
<protein>
    <submittedName>
        <fullName evidence="2">Uncharacterized protein</fullName>
    </submittedName>
</protein>
<gene>
    <name evidence="2" type="ORF">PVK06_023911</name>
</gene>
<organism evidence="2 3">
    <name type="scientific">Gossypium arboreum</name>
    <name type="common">Tree cotton</name>
    <name type="synonym">Gossypium nanking</name>
    <dbReference type="NCBI Taxonomy" id="29729"/>
    <lineage>
        <taxon>Eukaryota</taxon>
        <taxon>Viridiplantae</taxon>
        <taxon>Streptophyta</taxon>
        <taxon>Embryophyta</taxon>
        <taxon>Tracheophyta</taxon>
        <taxon>Spermatophyta</taxon>
        <taxon>Magnoliopsida</taxon>
        <taxon>eudicotyledons</taxon>
        <taxon>Gunneridae</taxon>
        <taxon>Pentapetalae</taxon>
        <taxon>rosids</taxon>
        <taxon>malvids</taxon>
        <taxon>Malvales</taxon>
        <taxon>Malvaceae</taxon>
        <taxon>Malvoideae</taxon>
        <taxon>Gossypium</taxon>
    </lineage>
</organism>
<evidence type="ECO:0000313" key="3">
    <source>
        <dbReference type="Proteomes" id="UP001358586"/>
    </source>
</evidence>
<dbReference type="EMBL" id="JARKNE010000007">
    <property type="protein sequence ID" value="KAK5818957.1"/>
    <property type="molecule type" value="Genomic_DNA"/>
</dbReference>
<evidence type="ECO:0000256" key="1">
    <source>
        <dbReference type="SAM" id="MobiDB-lite"/>
    </source>
</evidence>
<keyword evidence="3" id="KW-1185">Reference proteome</keyword>
<accession>A0ABR0PCL1</accession>
<proteinExistence type="predicted"/>
<feature type="compositionally biased region" description="Basic and acidic residues" evidence="1">
    <location>
        <begin position="80"/>
        <end position="91"/>
    </location>
</feature>
<evidence type="ECO:0000313" key="2">
    <source>
        <dbReference type="EMBL" id="KAK5818957.1"/>
    </source>
</evidence>
<comment type="caution">
    <text evidence="2">The sequence shown here is derived from an EMBL/GenBank/DDBJ whole genome shotgun (WGS) entry which is preliminary data.</text>
</comment>